<sequence length="186" mass="18724">MKITLNKYLPLAVISLIPFASEAAPTVTFQGEVTEQTCTVDINGTTNAVVLLPTVSVKDFGATLAASQTAGLTPFKVTVSGCTAGSSDTALKTNFLGYNVDTTYGVLGNTLTGANAATGFGIQLLNGGTSGSTAIALNGVTGVTGLVLPAGENTASYEFGAQYFSLGSAGTPGKITSVAEYSISYL</sequence>
<dbReference type="InterPro" id="IPR050263">
    <property type="entry name" value="Bact_Fimbrial_Adh_Pro"/>
</dbReference>
<dbReference type="PANTHER" id="PTHR33420">
    <property type="entry name" value="FIMBRIAL SUBUNIT ELFA-RELATED"/>
    <property type="match status" value="1"/>
</dbReference>
<organism evidence="2 3">
    <name type="scientific">Enterobacter vonholyi</name>
    <dbReference type="NCBI Taxonomy" id="2797505"/>
    <lineage>
        <taxon>Bacteria</taxon>
        <taxon>Pseudomonadati</taxon>
        <taxon>Pseudomonadota</taxon>
        <taxon>Gammaproteobacteria</taxon>
        <taxon>Enterobacterales</taxon>
        <taxon>Enterobacteriaceae</taxon>
        <taxon>Enterobacter</taxon>
    </lineage>
</organism>
<gene>
    <name evidence="2" type="ORF">MXM28_21625</name>
</gene>
<dbReference type="Proteomes" id="UP001306510">
    <property type="component" value="Unassembled WGS sequence"/>
</dbReference>
<dbReference type="InterPro" id="IPR008966">
    <property type="entry name" value="Adhesion_dom_sf"/>
</dbReference>
<keyword evidence="1" id="KW-0732">Signal</keyword>
<protein>
    <submittedName>
        <fullName evidence="2">Type 1 fimbrial protein</fullName>
    </submittedName>
</protein>
<dbReference type="EMBL" id="JALLMC010000011">
    <property type="protein sequence ID" value="MEB6412273.1"/>
    <property type="molecule type" value="Genomic_DNA"/>
</dbReference>
<reference evidence="2 3" key="1">
    <citation type="submission" date="2022-04" db="EMBL/GenBank/DDBJ databases">
        <title>Whole genome surviellance of AMR bacteria from Assam, India: One Health Study.</title>
        <authorList>
            <person name="Mendem S.K."/>
            <person name="Rakshit O."/>
            <person name="Murugesan D."/>
            <person name="Shome R."/>
            <person name="Raisen C."/>
            <person name="Holmes M.A."/>
            <person name="Saikia K."/>
            <person name="Shome B.R."/>
        </authorList>
    </citation>
    <scope>NUCLEOTIDE SEQUENCE [LARGE SCALE GENOMIC DNA]</scope>
    <source>
        <strain evidence="2 3">MGG-11lp</strain>
    </source>
</reference>
<keyword evidence="3" id="KW-1185">Reference proteome</keyword>
<comment type="caution">
    <text evidence="2">The sequence shown here is derived from an EMBL/GenBank/DDBJ whole genome shotgun (WGS) entry which is preliminary data.</text>
</comment>
<accession>A0ABU6E7R4</accession>
<name>A0ABU6E7R4_9ENTR</name>
<dbReference type="RefSeq" id="WP_032640042.1">
    <property type="nucleotide sequence ID" value="NZ_JALLMC010000011.1"/>
</dbReference>
<proteinExistence type="predicted"/>
<evidence type="ECO:0000313" key="3">
    <source>
        <dbReference type="Proteomes" id="UP001306510"/>
    </source>
</evidence>
<dbReference type="InterPro" id="IPR036937">
    <property type="entry name" value="Adhesion_dom_fimbrial_sf"/>
</dbReference>
<feature type="chain" id="PRO_5046747711" evidence="1">
    <location>
        <begin position="24"/>
        <end position="186"/>
    </location>
</feature>
<dbReference type="SUPFAM" id="SSF49401">
    <property type="entry name" value="Bacterial adhesins"/>
    <property type="match status" value="1"/>
</dbReference>
<dbReference type="PANTHER" id="PTHR33420:SF10">
    <property type="entry name" value="FIMBRIAE MAJOR SUBUNIT"/>
    <property type="match status" value="1"/>
</dbReference>
<evidence type="ECO:0000313" key="2">
    <source>
        <dbReference type="EMBL" id="MEB6412273.1"/>
    </source>
</evidence>
<evidence type="ECO:0000256" key="1">
    <source>
        <dbReference type="SAM" id="SignalP"/>
    </source>
</evidence>
<dbReference type="Gene3D" id="2.60.40.1090">
    <property type="entry name" value="Fimbrial-type adhesion domain"/>
    <property type="match status" value="1"/>
</dbReference>
<feature type="signal peptide" evidence="1">
    <location>
        <begin position="1"/>
        <end position="23"/>
    </location>
</feature>